<name>B8CAZ6_THAPS</name>
<proteinExistence type="inferred from homology"/>
<dbReference type="InterPro" id="IPR039761">
    <property type="entry name" value="Bms1/Tsr1"/>
</dbReference>
<evidence type="ECO:0008006" key="7">
    <source>
        <dbReference type="Google" id="ProtNLM"/>
    </source>
</evidence>
<dbReference type="InterPro" id="IPR007034">
    <property type="entry name" value="BMS1_TSR1_C"/>
</dbReference>
<dbReference type="Pfam" id="PF04950">
    <property type="entry name" value="RIBIOP_C"/>
    <property type="match status" value="1"/>
</dbReference>
<feature type="compositionally biased region" description="Low complexity" evidence="2">
    <location>
        <begin position="473"/>
        <end position="486"/>
    </location>
</feature>
<evidence type="ECO:0000313" key="6">
    <source>
        <dbReference type="Proteomes" id="UP000001449"/>
    </source>
</evidence>
<dbReference type="PANTHER" id="PTHR12858">
    <property type="entry name" value="RIBOSOME BIOGENESIS PROTEIN"/>
    <property type="match status" value="1"/>
</dbReference>
<protein>
    <recommendedName>
        <fullName evidence="7">Bms1-type G domain-containing protein</fullName>
    </recommendedName>
</protein>
<feature type="compositionally biased region" description="Acidic residues" evidence="2">
    <location>
        <begin position="618"/>
        <end position="631"/>
    </location>
</feature>
<dbReference type="GO" id="GO:0005634">
    <property type="term" value="C:nucleus"/>
    <property type="evidence" value="ECO:0007669"/>
    <property type="project" value="InterPro"/>
</dbReference>
<evidence type="ECO:0000259" key="4">
    <source>
        <dbReference type="SMART" id="SM01362"/>
    </source>
</evidence>
<dbReference type="PaxDb" id="35128-Thaps24590"/>
<sequence>MAAAAANHSHRAGKLKQQNKKNKRSNASKRSNARKAGGKIQASSASGSGRKSVKVNEGGSAKANRVNAAKIKRDAAKKTLLSARRGMLLSGVVNGTAATAVVGNNSAVMSSLGGMSMATLKAMTQPAPRVVGIISLSENEEGLEEMVRGILMGGADKSVVVGGGSGGGMKSVTVSYGAHQKSSTSGNLTILTNTTSFYSQYSSSYTEEDASIQSALDLCRICDLVLFLVDGSSVTSLDSIVSGGGGVGGGGSTVGGASVASRGGFGGGGASVATSIKTSANTAHLDHVISDRGDRILTAIKGQGLPTPVTLVVHKDGEGGGVGGSVMGMGVVGMSDGINLNEDNDNVEEDEDVTMSLGQSQHTSKSTKSIRRTYLRRRAELKRYVGRLAVTEFGVDCGKVMEIEVDGVGGDGGGMEEDNTATAATSAITTVKSQQTSISALIRTLCTISASGPSWVADASRPYLITDGTAAAATSSTSKGNSSNADASAKPPAVQYNPGNQELKLTGYIRSGKSTTPWNVNQLVHVPHLGTYAVKNIVLAGTAVGNSSNQEELLPPIVAVGRKSRGLKKSDNVDMEDVTSNEGGLLLAESNVGERESLEMFASPDALEGEQNLIGFDEDHEFDDDDEDGEGQGDGAAANNKSFQPGTARPAGWSDYQSAWLDALGDTEDGEDHGELAFALNKKKGDATTVGGDDILMDDDDEVNAEDRLALLAQRKRDRQDDLEFPDEVATEEEGAARDRYARYRSLKSFRKSHWDPKENLPETYGAVYHFASFKATQKDVLIDVKEVGDVVLRKGFGCNLIGGVDKDEEDGSMGDDSDDEEDEAIARACVPSGAYVTITLEGVPSSAYARLSPDTILTAVSLLPHENKVSVLHMGLSQSSKCENDAEVPIKSKDVLTFRCGWKTWQGRPIFSQNNLNSDKHKFERFMPTGGAFFACSVFGPVTYAPCPVLMFREAADGGGEKRREMLAHGSMIGADADRIVLKRIILTGYPTRVHKRHATVKYMFYNPEDVKWFQPAGLTTKHGLQGNIIESVGDHGVMKCLFNAPIKQHDTVCLPLYKRVFPKFASVDGRDGEEGAASSKHLCVL</sequence>
<dbReference type="GeneID" id="7450558"/>
<dbReference type="GO" id="GO:0034511">
    <property type="term" value="F:U3 snoRNA binding"/>
    <property type="evidence" value="ECO:0000318"/>
    <property type="project" value="GO_Central"/>
</dbReference>
<dbReference type="AlphaFoldDB" id="B8CAZ6"/>
<dbReference type="Proteomes" id="UP000001449">
    <property type="component" value="Chromosome 13"/>
</dbReference>
<dbReference type="PANTHER" id="PTHR12858:SF1">
    <property type="entry name" value="PRE-RRNA-PROCESSING PROTEIN TSR1 HOMOLOG"/>
    <property type="match status" value="1"/>
</dbReference>
<evidence type="ECO:0000256" key="1">
    <source>
        <dbReference type="ARBA" id="ARBA00038288"/>
    </source>
</evidence>
<dbReference type="HOGENOM" id="CLU_285224_0_0_1"/>
<evidence type="ECO:0000259" key="3">
    <source>
        <dbReference type="SMART" id="SM00785"/>
    </source>
</evidence>
<dbReference type="InterPro" id="IPR012948">
    <property type="entry name" value="AARP2CN"/>
</dbReference>
<comment type="similarity">
    <text evidence="1">Belongs to the TRAFAC class translation factor GTPase superfamily. Bms1-like GTPase family. TSR1 subfamily.</text>
</comment>
<feature type="region of interest" description="Disordered" evidence="2">
    <location>
        <begin position="618"/>
        <end position="652"/>
    </location>
</feature>
<evidence type="ECO:0000313" key="5">
    <source>
        <dbReference type="EMBL" id="EED89228.1"/>
    </source>
</evidence>
<evidence type="ECO:0000256" key="2">
    <source>
        <dbReference type="SAM" id="MobiDB-lite"/>
    </source>
</evidence>
<dbReference type="InParanoid" id="B8CAZ6"/>
<feature type="region of interest" description="Disordered" evidence="2">
    <location>
        <begin position="473"/>
        <end position="499"/>
    </location>
</feature>
<dbReference type="OMA" id="HATVKYM"/>
<feature type="domain" description="Ribosome biogenesis protein BMS1/TSR1 C-terminal" evidence="4">
    <location>
        <begin position="728"/>
        <end position="1062"/>
    </location>
</feature>
<organism evidence="5 6">
    <name type="scientific">Thalassiosira pseudonana</name>
    <name type="common">Marine diatom</name>
    <name type="synonym">Cyclotella nana</name>
    <dbReference type="NCBI Taxonomy" id="35128"/>
    <lineage>
        <taxon>Eukaryota</taxon>
        <taxon>Sar</taxon>
        <taxon>Stramenopiles</taxon>
        <taxon>Ochrophyta</taxon>
        <taxon>Bacillariophyta</taxon>
        <taxon>Coscinodiscophyceae</taxon>
        <taxon>Thalassiosirophycidae</taxon>
        <taxon>Thalassiosirales</taxon>
        <taxon>Thalassiosiraceae</taxon>
        <taxon>Thalassiosira</taxon>
    </lineage>
</organism>
<dbReference type="eggNOG" id="KOG1980">
    <property type="taxonomic scope" value="Eukaryota"/>
</dbReference>
<dbReference type="GO" id="GO:0003924">
    <property type="term" value="F:GTPase activity"/>
    <property type="evidence" value="ECO:0000318"/>
    <property type="project" value="GO_Central"/>
</dbReference>
<dbReference type="GO" id="GO:0000462">
    <property type="term" value="P:maturation of SSU-rRNA from tricistronic rRNA transcript (SSU-rRNA, 5.8S rRNA, LSU-rRNA)"/>
    <property type="evidence" value="ECO:0000318"/>
    <property type="project" value="GO_Central"/>
</dbReference>
<reference evidence="5 6" key="1">
    <citation type="journal article" date="2004" name="Science">
        <title>The genome of the diatom Thalassiosira pseudonana: ecology, evolution, and metabolism.</title>
        <authorList>
            <person name="Armbrust E.V."/>
            <person name="Berges J.A."/>
            <person name="Bowler C."/>
            <person name="Green B.R."/>
            <person name="Martinez D."/>
            <person name="Putnam N.H."/>
            <person name="Zhou S."/>
            <person name="Allen A.E."/>
            <person name="Apt K.E."/>
            <person name="Bechner M."/>
            <person name="Brzezinski M.A."/>
            <person name="Chaal B.K."/>
            <person name="Chiovitti A."/>
            <person name="Davis A.K."/>
            <person name="Demarest M.S."/>
            <person name="Detter J.C."/>
            <person name="Glavina T."/>
            <person name="Goodstein D."/>
            <person name="Hadi M.Z."/>
            <person name="Hellsten U."/>
            <person name="Hildebrand M."/>
            <person name="Jenkins B.D."/>
            <person name="Jurka J."/>
            <person name="Kapitonov V.V."/>
            <person name="Kroger N."/>
            <person name="Lau W.W."/>
            <person name="Lane T.W."/>
            <person name="Larimer F.W."/>
            <person name="Lippmeier J.C."/>
            <person name="Lucas S."/>
            <person name="Medina M."/>
            <person name="Montsant A."/>
            <person name="Obornik M."/>
            <person name="Parker M.S."/>
            <person name="Palenik B."/>
            <person name="Pazour G.J."/>
            <person name="Richardson P.M."/>
            <person name="Rynearson T.A."/>
            <person name="Saito M.A."/>
            <person name="Schwartz D.C."/>
            <person name="Thamatrakoln K."/>
            <person name="Valentin K."/>
            <person name="Vardi A."/>
            <person name="Wilkerson F.P."/>
            <person name="Rokhsar D.S."/>
        </authorList>
    </citation>
    <scope>NUCLEOTIDE SEQUENCE [LARGE SCALE GENOMIC DNA]</scope>
    <source>
        <strain evidence="5 6">CCMP1335</strain>
    </source>
</reference>
<dbReference type="RefSeq" id="XP_002293492.1">
    <property type="nucleotide sequence ID" value="XM_002293456.1"/>
</dbReference>
<feature type="domain" description="AARP2CN" evidence="3">
    <location>
        <begin position="437"/>
        <end position="544"/>
    </location>
</feature>
<dbReference type="GO" id="GO:0000479">
    <property type="term" value="P:endonucleolytic cleavage of tricistronic rRNA transcript (SSU-rRNA, 5.8S rRNA, LSU-rRNA)"/>
    <property type="evidence" value="ECO:0000318"/>
    <property type="project" value="GO_Central"/>
</dbReference>
<dbReference type="EMBL" id="CM000648">
    <property type="protein sequence ID" value="EED89228.1"/>
    <property type="molecule type" value="Genomic_DNA"/>
</dbReference>
<dbReference type="SMART" id="SM00785">
    <property type="entry name" value="AARP2CN"/>
    <property type="match status" value="1"/>
</dbReference>
<reference evidence="5 6" key="2">
    <citation type="journal article" date="2008" name="Nature">
        <title>The Phaeodactylum genome reveals the evolutionary history of diatom genomes.</title>
        <authorList>
            <person name="Bowler C."/>
            <person name="Allen A.E."/>
            <person name="Badger J.H."/>
            <person name="Grimwood J."/>
            <person name="Jabbari K."/>
            <person name="Kuo A."/>
            <person name="Maheswari U."/>
            <person name="Martens C."/>
            <person name="Maumus F."/>
            <person name="Otillar R.P."/>
            <person name="Rayko E."/>
            <person name="Salamov A."/>
            <person name="Vandepoele K."/>
            <person name="Beszteri B."/>
            <person name="Gruber A."/>
            <person name="Heijde M."/>
            <person name="Katinka M."/>
            <person name="Mock T."/>
            <person name="Valentin K."/>
            <person name="Verret F."/>
            <person name="Berges J.A."/>
            <person name="Brownlee C."/>
            <person name="Cadoret J.P."/>
            <person name="Chiovitti A."/>
            <person name="Choi C.J."/>
            <person name="Coesel S."/>
            <person name="De Martino A."/>
            <person name="Detter J.C."/>
            <person name="Durkin C."/>
            <person name="Falciatore A."/>
            <person name="Fournet J."/>
            <person name="Haruta M."/>
            <person name="Huysman M.J."/>
            <person name="Jenkins B.D."/>
            <person name="Jiroutova K."/>
            <person name="Jorgensen R.E."/>
            <person name="Joubert Y."/>
            <person name="Kaplan A."/>
            <person name="Kroger N."/>
            <person name="Kroth P.G."/>
            <person name="La Roche J."/>
            <person name="Lindquist E."/>
            <person name="Lommer M."/>
            <person name="Martin-Jezequel V."/>
            <person name="Lopez P.J."/>
            <person name="Lucas S."/>
            <person name="Mangogna M."/>
            <person name="McGinnis K."/>
            <person name="Medlin L.K."/>
            <person name="Montsant A."/>
            <person name="Oudot-Le Secq M.P."/>
            <person name="Napoli C."/>
            <person name="Obornik M."/>
            <person name="Parker M.S."/>
            <person name="Petit J.L."/>
            <person name="Porcel B.M."/>
            <person name="Poulsen N."/>
            <person name="Robison M."/>
            <person name="Rychlewski L."/>
            <person name="Rynearson T.A."/>
            <person name="Schmutz J."/>
            <person name="Shapiro H."/>
            <person name="Siaut M."/>
            <person name="Stanley M."/>
            <person name="Sussman M.R."/>
            <person name="Taylor A.R."/>
            <person name="Vardi A."/>
            <person name="von Dassow P."/>
            <person name="Vyverman W."/>
            <person name="Willis A."/>
            <person name="Wyrwicz L.S."/>
            <person name="Rokhsar D.S."/>
            <person name="Weissenbach J."/>
            <person name="Armbrust E.V."/>
            <person name="Green B.R."/>
            <person name="Van de Peer Y."/>
            <person name="Grigoriev I.V."/>
        </authorList>
    </citation>
    <scope>NUCLEOTIDE SEQUENCE [LARGE SCALE GENOMIC DNA]</scope>
    <source>
        <strain evidence="5 6">CCMP1335</strain>
    </source>
</reference>
<gene>
    <name evidence="5" type="ORF">THAPSDRAFT_24590</name>
</gene>
<dbReference type="GO" id="GO:0005525">
    <property type="term" value="F:GTP binding"/>
    <property type="evidence" value="ECO:0000318"/>
    <property type="project" value="GO_Central"/>
</dbReference>
<dbReference type="KEGG" id="tps:THAPSDRAFT_24590"/>
<keyword evidence="6" id="KW-1185">Reference proteome</keyword>
<feature type="compositionally biased region" description="Basic residues" evidence="2">
    <location>
        <begin position="8"/>
        <end position="37"/>
    </location>
</feature>
<dbReference type="SMART" id="SM01362">
    <property type="entry name" value="DUF663"/>
    <property type="match status" value="1"/>
</dbReference>
<dbReference type="STRING" id="35128.B8CAZ6"/>
<feature type="region of interest" description="Disordered" evidence="2">
    <location>
        <begin position="1"/>
        <end position="68"/>
    </location>
</feature>
<accession>B8CAZ6</accession>
<dbReference type="Pfam" id="PF08142">
    <property type="entry name" value="AARP2CN"/>
    <property type="match status" value="1"/>
</dbReference>